<evidence type="ECO:0000256" key="1">
    <source>
        <dbReference type="SAM" id="MobiDB-lite"/>
    </source>
</evidence>
<keyword evidence="2" id="KW-0472">Membrane</keyword>
<name>A0A8H7YQU5_AJECA</name>
<organism evidence="3 4">
    <name type="scientific">Ajellomyces capsulatus</name>
    <name type="common">Darling's disease fungus</name>
    <name type="synonym">Histoplasma capsulatum</name>
    <dbReference type="NCBI Taxonomy" id="5037"/>
    <lineage>
        <taxon>Eukaryota</taxon>
        <taxon>Fungi</taxon>
        <taxon>Dikarya</taxon>
        <taxon>Ascomycota</taxon>
        <taxon>Pezizomycotina</taxon>
        <taxon>Eurotiomycetes</taxon>
        <taxon>Eurotiomycetidae</taxon>
        <taxon>Onygenales</taxon>
        <taxon>Ajellomycetaceae</taxon>
        <taxon>Histoplasma</taxon>
    </lineage>
</organism>
<dbReference type="EMBL" id="JAEVHI010000003">
    <property type="protein sequence ID" value="KAG5295611.1"/>
    <property type="molecule type" value="Genomic_DNA"/>
</dbReference>
<feature type="compositionally biased region" description="Basic residues" evidence="1">
    <location>
        <begin position="10"/>
        <end position="24"/>
    </location>
</feature>
<keyword evidence="2" id="KW-1133">Transmembrane helix</keyword>
<dbReference type="VEuPathDB" id="FungiDB:I7I52_05936"/>
<sequence length="153" mass="17731">MGQQAAPPDKRRRRTNERTKKRKANSLPIHPISLSFPFLSWGLFSLAGFCPVFCFLILLFLLYSDDGIAYVRSLGQCGCYGPVQPFCIENQETTSVCRLSSKNCYSIRHNRLSFRRHRRHLCCFLLRGGPPRPEGYLDEHPRHWRILGTEYPS</sequence>
<evidence type="ECO:0000256" key="2">
    <source>
        <dbReference type="SAM" id="Phobius"/>
    </source>
</evidence>
<accession>A0A8H7YQU5</accession>
<comment type="caution">
    <text evidence="3">The sequence shown here is derived from an EMBL/GenBank/DDBJ whole genome shotgun (WGS) entry which is preliminary data.</text>
</comment>
<feature type="transmembrane region" description="Helical" evidence="2">
    <location>
        <begin position="38"/>
        <end position="63"/>
    </location>
</feature>
<feature type="region of interest" description="Disordered" evidence="1">
    <location>
        <begin position="1"/>
        <end position="24"/>
    </location>
</feature>
<dbReference type="Proteomes" id="UP000670092">
    <property type="component" value="Unassembled WGS sequence"/>
</dbReference>
<dbReference type="AlphaFoldDB" id="A0A8H7YQU5"/>
<protein>
    <submittedName>
        <fullName evidence="3">Uncharacterized protein</fullName>
    </submittedName>
</protein>
<evidence type="ECO:0000313" key="3">
    <source>
        <dbReference type="EMBL" id="KAG5295611.1"/>
    </source>
</evidence>
<gene>
    <name evidence="3" type="ORF">I7I52_05936</name>
</gene>
<keyword evidence="2" id="KW-0812">Transmembrane</keyword>
<proteinExistence type="predicted"/>
<evidence type="ECO:0000313" key="4">
    <source>
        <dbReference type="Proteomes" id="UP000670092"/>
    </source>
</evidence>
<reference evidence="3 4" key="1">
    <citation type="submission" date="2021-01" db="EMBL/GenBank/DDBJ databases">
        <title>Chromosome-level genome assembly of a human fungal pathogen reveals clustering of transcriptionally co-regulated genes.</title>
        <authorList>
            <person name="Voorhies M."/>
            <person name="Cohen S."/>
            <person name="Shea T.P."/>
            <person name="Petrus S."/>
            <person name="Munoz J.F."/>
            <person name="Poplawski S."/>
            <person name="Goldman W.E."/>
            <person name="Michael T."/>
            <person name="Cuomo C.A."/>
            <person name="Sil A."/>
            <person name="Beyhan S."/>
        </authorList>
    </citation>
    <scope>NUCLEOTIDE SEQUENCE [LARGE SCALE GENOMIC DNA]</scope>
    <source>
        <strain evidence="3 4">G184AR</strain>
    </source>
</reference>